<dbReference type="Pfam" id="PF01547">
    <property type="entry name" value="SBP_bac_1"/>
    <property type="match status" value="1"/>
</dbReference>
<keyword evidence="2" id="KW-1185">Reference proteome</keyword>
<accession>A0ABV4SVX6</accession>
<comment type="caution">
    <text evidence="1">The sequence shown here is derived from an EMBL/GenBank/DDBJ whole genome shotgun (WGS) entry which is preliminary data.</text>
</comment>
<proteinExistence type="predicted"/>
<dbReference type="Proteomes" id="UP001571476">
    <property type="component" value="Unassembled WGS sequence"/>
</dbReference>
<dbReference type="SUPFAM" id="SSF53850">
    <property type="entry name" value="Periplasmic binding protein-like II"/>
    <property type="match status" value="1"/>
</dbReference>
<dbReference type="PANTHER" id="PTHR43649:SF12">
    <property type="entry name" value="DIACETYLCHITOBIOSE BINDING PROTEIN DASA"/>
    <property type="match status" value="1"/>
</dbReference>
<evidence type="ECO:0000313" key="1">
    <source>
        <dbReference type="EMBL" id="MFA3841424.1"/>
    </source>
</evidence>
<name>A0ABV4SVX6_9ACTN</name>
<dbReference type="RefSeq" id="WP_372565650.1">
    <property type="nucleotide sequence ID" value="NZ_JBGOSP010000024.1"/>
</dbReference>
<protein>
    <submittedName>
        <fullName evidence="1">ABC transporter substrate-binding protein</fullName>
    </submittedName>
</protein>
<dbReference type="EMBL" id="JBGOSP010000024">
    <property type="protein sequence ID" value="MFA3841424.1"/>
    <property type="molecule type" value="Genomic_DNA"/>
</dbReference>
<reference evidence="1 2" key="1">
    <citation type="submission" date="2024-08" db="EMBL/GenBank/DDBJ databases">
        <title>Genome sequence of Streptomyces aureus CACIA-1.46HGO.</title>
        <authorList>
            <person name="Evangelista-Martinez Z."/>
        </authorList>
    </citation>
    <scope>NUCLEOTIDE SEQUENCE [LARGE SCALE GENOMIC DNA]</scope>
    <source>
        <strain evidence="1 2">CACIA-1.46HGO</strain>
    </source>
</reference>
<dbReference type="InterPro" id="IPR050490">
    <property type="entry name" value="Bact_solute-bd_prot1"/>
</dbReference>
<organism evidence="1 2">
    <name type="scientific">Streptomyces aureus</name>
    <dbReference type="NCBI Taxonomy" id="193461"/>
    <lineage>
        <taxon>Bacteria</taxon>
        <taxon>Bacillati</taxon>
        <taxon>Actinomycetota</taxon>
        <taxon>Actinomycetes</taxon>
        <taxon>Kitasatosporales</taxon>
        <taxon>Streptomycetaceae</taxon>
        <taxon>Streptomyces</taxon>
    </lineage>
</organism>
<evidence type="ECO:0000313" key="2">
    <source>
        <dbReference type="Proteomes" id="UP001571476"/>
    </source>
</evidence>
<dbReference type="PANTHER" id="PTHR43649">
    <property type="entry name" value="ARABINOSE-BINDING PROTEIN-RELATED"/>
    <property type="match status" value="1"/>
</dbReference>
<dbReference type="InterPro" id="IPR006059">
    <property type="entry name" value="SBP"/>
</dbReference>
<dbReference type="PROSITE" id="PS51257">
    <property type="entry name" value="PROKAR_LIPOPROTEIN"/>
    <property type="match status" value="1"/>
</dbReference>
<sequence>MFARKGSMWISAMAAPLAAVMLSGCVPGMSNSTAAGQAGAGRVVTDPGAMGKTRIRVLDYFAGGPDKAWMERIVTAFERKYPQITVDRTAQSWDDVMKSLPLKLRAADPPDIVPANNGWQSLGTLAKGGLVLNLDPYAEAYGWKKAFPTSIQEEHQFAPDGKEMGTGSLFGAPIARGSAVEVYYNRSLLKRTGGHVPRTLAQFEENMRKAKAAGITPVAVGNLEQGGVTATLFSLINSFGDRDKIADFTYSRGDMSVGRTGFPEAVTKLKEWAGKGYFTKDFAAVPGQDAAQAFVDGKALFRFDYSGSLPLQQGDSKKLGSFVLPRAHGGDPVVTFAAASNFSIAAKTKHPDAAAAFLNFMASPEAARIATQVGSMPMLSTPELPPDHDPLLADDVKIAAQVSDNDSAVPYLDWATPTLLNTMTTHMTDLLAGKASAADVVKATQDDYAQFQKTRKAK</sequence>
<dbReference type="Gene3D" id="3.40.190.10">
    <property type="entry name" value="Periplasmic binding protein-like II"/>
    <property type="match status" value="1"/>
</dbReference>
<gene>
    <name evidence="1" type="ORF">ACEG43_35400</name>
</gene>